<dbReference type="EMBL" id="HBGG01024710">
    <property type="protein sequence ID" value="CAD9210580.1"/>
    <property type="molecule type" value="Transcribed_RNA"/>
</dbReference>
<accession>A0A7S1X580</accession>
<dbReference type="Gene3D" id="1.25.40.10">
    <property type="entry name" value="Tetratricopeptide repeat domain"/>
    <property type="match status" value="1"/>
</dbReference>
<gene>
    <name evidence="1" type="ORF">TCHU04912_LOCUS12819</name>
</gene>
<proteinExistence type="predicted"/>
<organism evidence="1">
    <name type="scientific">Tetraselmis chuii</name>
    <dbReference type="NCBI Taxonomy" id="63592"/>
    <lineage>
        <taxon>Eukaryota</taxon>
        <taxon>Viridiplantae</taxon>
        <taxon>Chlorophyta</taxon>
        <taxon>core chlorophytes</taxon>
        <taxon>Chlorodendrophyceae</taxon>
        <taxon>Chlorodendrales</taxon>
        <taxon>Chlorodendraceae</taxon>
        <taxon>Tetraselmis</taxon>
    </lineage>
</organism>
<protein>
    <recommendedName>
        <fullName evidence="2">Kinesin light chain</fullName>
    </recommendedName>
</protein>
<evidence type="ECO:0008006" key="2">
    <source>
        <dbReference type="Google" id="ProtNLM"/>
    </source>
</evidence>
<name>A0A7S1X580_9CHLO</name>
<dbReference type="AlphaFoldDB" id="A0A7S1X580"/>
<sequence>MAIVLTNLGGVLLSRGDGAEAAANMRKALDIKKRVYGERHPNVGDASANLAIVYASLGMKQEVTELLSAAEAAWESAFGYEESQSRLGLAQARVKSHTADAASPSAA</sequence>
<reference evidence="1" key="1">
    <citation type="submission" date="2021-01" db="EMBL/GenBank/DDBJ databases">
        <authorList>
            <person name="Corre E."/>
            <person name="Pelletier E."/>
            <person name="Niang G."/>
            <person name="Scheremetjew M."/>
            <person name="Finn R."/>
            <person name="Kale V."/>
            <person name="Holt S."/>
            <person name="Cochrane G."/>
            <person name="Meng A."/>
            <person name="Brown T."/>
            <person name="Cohen L."/>
        </authorList>
    </citation>
    <scope>NUCLEOTIDE SEQUENCE</scope>
    <source>
        <strain evidence="1">PLY429</strain>
    </source>
</reference>
<evidence type="ECO:0000313" key="1">
    <source>
        <dbReference type="EMBL" id="CAD9210580.1"/>
    </source>
</evidence>
<dbReference type="InterPro" id="IPR011990">
    <property type="entry name" value="TPR-like_helical_dom_sf"/>
</dbReference>
<dbReference type="Pfam" id="PF13424">
    <property type="entry name" value="TPR_12"/>
    <property type="match status" value="1"/>
</dbReference>
<dbReference type="SUPFAM" id="SSF48452">
    <property type="entry name" value="TPR-like"/>
    <property type="match status" value="1"/>
</dbReference>